<dbReference type="Proteomes" id="UP001362999">
    <property type="component" value="Unassembled WGS sequence"/>
</dbReference>
<accession>A0AAW0AVF1</accession>
<comment type="caution">
    <text evidence="1">The sequence shown here is derived from an EMBL/GenBank/DDBJ whole genome shotgun (WGS) entry which is preliminary data.</text>
</comment>
<proteinExistence type="predicted"/>
<dbReference type="EMBL" id="JAWWNJ010000048">
    <property type="protein sequence ID" value="KAK7017446.1"/>
    <property type="molecule type" value="Genomic_DNA"/>
</dbReference>
<protein>
    <submittedName>
        <fullName evidence="1">Uncharacterized protein</fullName>
    </submittedName>
</protein>
<sequence>MSYPAIQPQVICVVIPISSFLPTPAVVAPPALPPPAPTKKDKEVVAKEVPKRVPYLANEVFIVAPAEALAPVDEEVRAPEWYSITRGCFVGLLTSMRCPSSPSQALRAVRASPTSPKPKPLAAFNKALSWGIVQVVT</sequence>
<organism evidence="1 2">
    <name type="scientific">Favolaschia claudopus</name>
    <dbReference type="NCBI Taxonomy" id="2862362"/>
    <lineage>
        <taxon>Eukaryota</taxon>
        <taxon>Fungi</taxon>
        <taxon>Dikarya</taxon>
        <taxon>Basidiomycota</taxon>
        <taxon>Agaricomycotina</taxon>
        <taxon>Agaricomycetes</taxon>
        <taxon>Agaricomycetidae</taxon>
        <taxon>Agaricales</taxon>
        <taxon>Marasmiineae</taxon>
        <taxon>Mycenaceae</taxon>
        <taxon>Favolaschia</taxon>
    </lineage>
</organism>
<evidence type="ECO:0000313" key="1">
    <source>
        <dbReference type="EMBL" id="KAK7017446.1"/>
    </source>
</evidence>
<reference evidence="1 2" key="1">
    <citation type="journal article" date="2024" name="J Genomics">
        <title>Draft genome sequencing and assembly of Favolaschia claudopus CIRM-BRFM 2984 isolated from oak limbs.</title>
        <authorList>
            <person name="Navarro D."/>
            <person name="Drula E."/>
            <person name="Chaduli D."/>
            <person name="Cazenave R."/>
            <person name="Ahrendt S."/>
            <person name="Wang J."/>
            <person name="Lipzen A."/>
            <person name="Daum C."/>
            <person name="Barry K."/>
            <person name="Grigoriev I.V."/>
            <person name="Favel A."/>
            <person name="Rosso M.N."/>
            <person name="Martin F."/>
        </authorList>
    </citation>
    <scope>NUCLEOTIDE SEQUENCE [LARGE SCALE GENOMIC DNA]</scope>
    <source>
        <strain evidence="1 2">CIRM-BRFM 2984</strain>
    </source>
</reference>
<name>A0AAW0AVF1_9AGAR</name>
<evidence type="ECO:0000313" key="2">
    <source>
        <dbReference type="Proteomes" id="UP001362999"/>
    </source>
</evidence>
<gene>
    <name evidence="1" type="ORF">R3P38DRAFT_3202005</name>
</gene>
<dbReference type="AlphaFoldDB" id="A0AAW0AVF1"/>
<keyword evidence="2" id="KW-1185">Reference proteome</keyword>